<accession>A0A811YGE7</accession>
<dbReference type="Proteomes" id="UP000645828">
    <property type="component" value="Unassembled WGS sequence"/>
</dbReference>
<dbReference type="PRINTS" id="PR02048">
    <property type="entry name" value="PROTEINF25"/>
</dbReference>
<dbReference type="PANTHER" id="PTHR34994:SF1">
    <property type="entry name" value="PROTEIN FAM25A-RELATED"/>
    <property type="match status" value="1"/>
</dbReference>
<proteinExistence type="predicted"/>
<organism evidence="1 2">
    <name type="scientific">Nyctereutes procyonoides</name>
    <name type="common">Raccoon dog</name>
    <name type="synonym">Canis procyonoides</name>
    <dbReference type="NCBI Taxonomy" id="34880"/>
    <lineage>
        <taxon>Eukaryota</taxon>
        <taxon>Metazoa</taxon>
        <taxon>Chordata</taxon>
        <taxon>Craniata</taxon>
        <taxon>Vertebrata</taxon>
        <taxon>Euteleostomi</taxon>
        <taxon>Mammalia</taxon>
        <taxon>Eutheria</taxon>
        <taxon>Laurasiatheria</taxon>
        <taxon>Carnivora</taxon>
        <taxon>Caniformia</taxon>
        <taxon>Canidae</taxon>
        <taxon>Nyctereutes</taxon>
    </lineage>
</organism>
<keyword evidence="2" id="KW-1185">Reference proteome</keyword>
<gene>
    <name evidence="1" type="ORF">NYPRO_LOCUS8404</name>
</gene>
<dbReference type="AlphaFoldDB" id="A0A811YGE7"/>
<dbReference type="InterPro" id="IPR023243">
    <property type="entry name" value="FAM25"/>
</dbReference>
<dbReference type="EMBL" id="CAJHUB010000675">
    <property type="protein sequence ID" value="CAD7675609.1"/>
    <property type="molecule type" value="Genomic_DNA"/>
</dbReference>
<evidence type="ECO:0000313" key="2">
    <source>
        <dbReference type="Proteomes" id="UP000645828"/>
    </source>
</evidence>
<comment type="caution">
    <text evidence="1">The sequence shown here is derived from an EMBL/GenBank/DDBJ whole genome shotgun (WGS) entry which is preliminary data.</text>
</comment>
<dbReference type="PANTHER" id="PTHR34994">
    <property type="entry name" value="PROTEIN FAM25A-RELATED"/>
    <property type="match status" value="1"/>
</dbReference>
<evidence type="ECO:0000313" key="1">
    <source>
        <dbReference type="EMBL" id="CAD7675609.1"/>
    </source>
</evidence>
<dbReference type="Pfam" id="PF15825">
    <property type="entry name" value="FAM25"/>
    <property type="match status" value="1"/>
</dbReference>
<reference evidence="1" key="1">
    <citation type="submission" date="2020-12" db="EMBL/GenBank/DDBJ databases">
        <authorList>
            <consortium name="Molecular Ecology Group"/>
        </authorList>
    </citation>
    <scope>NUCLEOTIDE SEQUENCE</scope>
    <source>
        <strain evidence="1">TBG_1078</strain>
    </source>
</reference>
<sequence>MGRRWLGQDPERPWLQQASVAQTCPWGLGRGQEGWQLRGGPGRCWEGLDGWDPRASEQPRTQEERAVSTWAIGLQLQREPGNWVPRRPWGQRPFPISLKSSAAPVCPQTPRLCREASPGPPGCAWPPAALPVSSAGLSGLPLSLSAGPSPCRGPTPDAKAFQAGCCLPTPDTPRGSVSLLRCQAGAGPHPRGALTWGQAALDPRPHGGRKEGLLVLPAAARQGGHPGVHRALRLLPPSHRVADVNRGVPPGVTPGMPWAAGSHSGLLIFPVHAVEGVVKEVLEHAKEAGEKAVADALKKAQDSGEKVVKDVTATVTEAVTGAVAHAVEGLGPRGQ</sequence>
<protein>
    <submittedName>
        <fullName evidence="1">(raccoon dog) hypothetical protein</fullName>
    </submittedName>
</protein>
<name>A0A811YGE7_NYCPR</name>